<keyword evidence="7 11" id="KW-0798">TonB box</keyword>
<evidence type="ECO:0000256" key="6">
    <source>
        <dbReference type="ARBA" id="ARBA00023065"/>
    </source>
</evidence>
<dbReference type="GO" id="GO:0006811">
    <property type="term" value="P:monoatomic ion transport"/>
    <property type="evidence" value="ECO:0007669"/>
    <property type="project" value="UniProtKB-KW"/>
</dbReference>
<dbReference type="InterPro" id="IPR039426">
    <property type="entry name" value="TonB-dep_rcpt-like"/>
</dbReference>
<dbReference type="GO" id="GO:0009279">
    <property type="term" value="C:cell outer membrane"/>
    <property type="evidence" value="ECO:0007669"/>
    <property type="project" value="UniProtKB-SubCell"/>
</dbReference>
<evidence type="ECO:0000259" key="12">
    <source>
        <dbReference type="Pfam" id="PF00593"/>
    </source>
</evidence>
<protein>
    <submittedName>
        <fullName evidence="14">Vitamin B12 transporter</fullName>
    </submittedName>
</protein>
<dbReference type="EMBL" id="JAATJC010000001">
    <property type="protein sequence ID" value="NJC06280.1"/>
    <property type="molecule type" value="Genomic_DNA"/>
</dbReference>
<name>A0A7X5Y999_9SPHN</name>
<dbReference type="GO" id="GO:0015889">
    <property type="term" value="P:cobalamin transport"/>
    <property type="evidence" value="ECO:0007669"/>
    <property type="project" value="TreeGrafter"/>
</dbReference>
<gene>
    <name evidence="14" type="ORF">GGQ97_002073</name>
</gene>
<accession>A0A7X5Y999</accession>
<organism evidence="14 15">
    <name type="scientific">Sphingomonas kaistensis</name>
    <dbReference type="NCBI Taxonomy" id="298708"/>
    <lineage>
        <taxon>Bacteria</taxon>
        <taxon>Pseudomonadati</taxon>
        <taxon>Pseudomonadota</taxon>
        <taxon>Alphaproteobacteria</taxon>
        <taxon>Sphingomonadales</taxon>
        <taxon>Sphingomonadaceae</taxon>
        <taxon>Sphingomonas</taxon>
    </lineage>
</organism>
<comment type="similarity">
    <text evidence="10 11">Belongs to the TonB-dependent receptor family.</text>
</comment>
<evidence type="ECO:0000256" key="2">
    <source>
        <dbReference type="ARBA" id="ARBA00022448"/>
    </source>
</evidence>
<keyword evidence="3 10" id="KW-1134">Transmembrane beta strand</keyword>
<comment type="caution">
    <text evidence="14">The sequence shown here is derived from an EMBL/GenBank/DDBJ whole genome shotgun (WGS) entry which is preliminary data.</text>
</comment>
<dbReference type="AlphaFoldDB" id="A0A7X5Y999"/>
<evidence type="ECO:0000259" key="13">
    <source>
        <dbReference type="Pfam" id="PF07715"/>
    </source>
</evidence>
<feature type="domain" description="TonB-dependent receptor-like beta-barrel" evidence="12">
    <location>
        <begin position="203"/>
        <end position="577"/>
    </location>
</feature>
<keyword evidence="8 10" id="KW-0472">Membrane</keyword>
<dbReference type="InterPro" id="IPR036942">
    <property type="entry name" value="Beta-barrel_TonB_sf"/>
</dbReference>
<dbReference type="PANTHER" id="PTHR30069:SF53">
    <property type="entry name" value="COLICIN I RECEPTOR-RELATED"/>
    <property type="match status" value="1"/>
</dbReference>
<evidence type="ECO:0000256" key="5">
    <source>
        <dbReference type="ARBA" id="ARBA00022729"/>
    </source>
</evidence>
<evidence type="ECO:0000256" key="1">
    <source>
        <dbReference type="ARBA" id="ARBA00004571"/>
    </source>
</evidence>
<keyword evidence="9 10" id="KW-0998">Cell outer membrane</keyword>
<evidence type="ECO:0000256" key="7">
    <source>
        <dbReference type="ARBA" id="ARBA00023077"/>
    </source>
</evidence>
<keyword evidence="15" id="KW-1185">Reference proteome</keyword>
<evidence type="ECO:0000313" key="15">
    <source>
        <dbReference type="Proteomes" id="UP000558192"/>
    </source>
</evidence>
<keyword evidence="2 10" id="KW-0813">Transport</keyword>
<reference evidence="14 15" key="1">
    <citation type="submission" date="2020-03" db="EMBL/GenBank/DDBJ databases">
        <title>Genomic Encyclopedia of Type Strains, Phase IV (KMG-IV): sequencing the most valuable type-strain genomes for metagenomic binning, comparative biology and taxonomic classification.</title>
        <authorList>
            <person name="Goeker M."/>
        </authorList>
    </citation>
    <scope>NUCLEOTIDE SEQUENCE [LARGE SCALE GENOMIC DNA]</scope>
    <source>
        <strain evidence="14 15">DSM 16846</strain>
    </source>
</reference>
<keyword evidence="6" id="KW-0406">Ion transport</keyword>
<dbReference type="RefSeq" id="WP_168069371.1">
    <property type="nucleotide sequence ID" value="NZ_JAATJC010000001.1"/>
</dbReference>
<dbReference type="Proteomes" id="UP000558192">
    <property type="component" value="Unassembled WGS sequence"/>
</dbReference>
<evidence type="ECO:0000256" key="8">
    <source>
        <dbReference type="ARBA" id="ARBA00023136"/>
    </source>
</evidence>
<dbReference type="Pfam" id="PF00593">
    <property type="entry name" value="TonB_dep_Rec_b-barrel"/>
    <property type="match status" value="1"/>
</dbReference>
<sequence>MFLTDLPPPPPAAETIIVTAARGGESRDKSAASVSLIEPVTVERLGEPLLATLLRLTPSASLSVAGPAGSLTQVRLRGAEANHTLLFVDGIRANDPAAGNEPRFELLSADLADRIEIVRGPQSALWGSEAIGGVVALSAQPRDDFSAVAEAGSQRFGRIGGSAGYREGDVSVGLGGGIQGARGINAFAGGPGDRDGYRNAVLRGRVDWTAGPLTLSASGFGIASKSEFDGSDPATFLRADTANSTRNRLAAARLGARFDADGWKLALGVSRLGSRNRNLLAKIEQNRTSGRRDTLTAEAGRDFAAAGVASRLTVAGEWTGERFTASDTVYGGFTNQRRKRDQTALTAEYRGEAGPVVATLALRHDAFSAFRDAMTFRAGALIALGGGLQLAGSWGEGIAQPTFFDLYGFFPGSYVGNPALKPERSRGGELSLRAVSGPWRAAITAYRQRLRDEIVASPDFTSAVNASGRSRRDGVELEAGWSGGEWLNLSATYAYLDAAEPAGRELRRPRHSGSVAADGSAGRLTYGAALSYTGTRLDRDFDLFPSPLVRLPSHWLASARLGYQVTPGVELFGRVANAFDRRVVDVVGYRAEGRSLFAGIRLGPRR</sequence>
<dbReference type="Gene3D" id="2.40.170.20">
    <property type="entry name" value="TonB-dependent receptor, beta-barrel domain"/>
    <property type="match status" value="1"/>
</dbReference>
<proteinExistence type="inferred from homology"/>
<feature type="domain" description="TonB-dependent receptor plug" evidence="13">
    <location>
        <begin position="29"/>
        <end position="134"/>
    </location>
</feature>
<evidence type="ECO:0000256" key="11">
    <source>
        <dbReference type="RuleBase" id="RU003357"/>
    </source>
</evidence>
<dbReference type="InterPro" id="IPR037066">
    <property type="entry name" value="Plug_dom_sf"/>
</dbReference>
<dbReference type="Gene3D" id="2.170.130.10">
    <property type="entry name" value="TonB-dependent receptor, plug domain"/>
    <property type="match status" value="1"/>
</dbReference>
<keyword evidence="5" id="KW-0732">Signal</keyword>
<dbReference type="PANTHER" id="PTHR30069">
    <property type="entry name" value="TONB-DEPENDENT OUTER MEMBRANE RECEPTOR"/>
    <property type="match status" value="1"/>
</dbReference>
<dbReference type="InterPro" id="IPR000531">
    <property type="entry name" value="Beta-barrel_TonB"/>
</dbReference>
<comment type="subcellular location">
    <subcellularLocation>
        <location evidence="1 10">Cell outer membrane</location>
        <topology evidence="1 10">Multi-pass membrane protein</topology>
    </subcellularLocation>
</comment>
<keyword evidence="4 10" id="KW-0812">Transmembrane</keyword>
<dbReference type="Pfam" id="PF07715">
    <property type="entry name" value="Plug"/>
    <property type="match status" value="1"/>
</dbReference>
<evidence type="ECO:0000313" key="14">
    <source>
        <dbReference type="EMBL" id="NJC06280.1"/>
    </source>
</evidence>
<evidence type="ECO:0000256" key="9">
    <source>
        <dbReference type="ARBA" id="ARBA00023237"/>
    </source>
</evidence>
<evidence type="ECO:0000256" key="4">
    <source>
        <dbReference type="ARBA" id="ARBA00022692"/>
    </source>
</evidence>
<evidence type="ECO:0000256" key="3">
    <source>
        <dbReference type="ARBA" id="ARBA00022452"/>
    </source>
</evidence>
<dbReference type="PROSITE" id="PS52016">
    <property type="entry name" value="TONB_DEPENDENT_REC_3"/>
    <property type="match status" value="1"/>
</dbReference>
<evidence type="ECO:0000256" key="10">
    <source>
        <dbReference type="PROSITE-ProRule" id="PRU01360"/>
    </source>
</evidence>
<dbReference type="SUPFAM" id="SSF56935">
    <property type="entry name" value="Porins"/>
    <property type="match status" value="1"/>
</dbReference>
<dbReference type="InterPro" id="IPR012910">
    <property type="entry name" value="Plug_dom"/>
</dbReference>